<dbReference type="GO" id="GO:0005737">
    <property type="term" value="C:cytoplasm"/>
    <property type="evidence" value="ECO:0007669"/>
    <property type="project" value="TreeGrafter"/>
</dbReference>
<dbReference type="PIRSF" id="PIRSF001439">
    <property type="entry name" value="CryM"/>
    <property type="match status" value="1"/>
</dbReference>
<reference evidence="2" key="1">
    <citation type="journal article" date="2015" name="Proc. Natl. Acad. Sci. U.S.A.">
        <title>Bacterial clade with the ribosomal RNA operon on a small plasmid rather than the chromosome.</title>
        <authorList>
            <person name="Anda M."/>
            <person name="Ohtsubo Y."/>
            <person name="Okubo T."/>
            <person name="Sugawara M."/>
            <person name="Nagata Y."/>
            <person name="Tsuda M."/>
            <person name="Minamisawa K."/>
            <person name="Mitsui H."/>
        </authorList>
    </citation>
    <scope>NUCLEOTIDE SEQUENCE</scope>
    <source>
        <strain evidence="2">DSM 15513</strain>
    </source>
</reference>
<accession>A0A0P0ZAD4</accession>
<dbReference type="FunFam" id="3.40.50.720:FF:000311">
    <property type="entry name" value="Ornithine cyclodeaminase"/>
    <property type="match status" value="1"/>
</dbReference>
<protein>
    <submittedName>
        <fullName evidence="2">Ornithine cyclodeaminase</fullName>
    </submittedName>
</protein>
<name>A0A0P0ZAD4_9HYPH</name>
<dbReference type="Gene3D" id="3.30.1780.10">
    <property type="entry name" value="ornithine cyclodeaminase, domain 1"/>
    <property type="match status" value="1"/>
</dbReference>
<dbReference type="PANTHER" id="PTHR13812">
    <property type="entry name" value="KETIMINE REDUCTASE MU-CRYSTALLIN"/>
    <property type="match status" value="1"/>
</dbReference>
<dbReference type="EMBL" id="LC066397">
    <property type="protein sequence ID" value="BAT31182.1"/>
    <property type="molecule type" value="Genomic_DNA"/>
</dbReference>
<dbReference type="InterPro" id="IPR003462">
    <property type="entry name" value="ODC_Mu_crystall"/>
</dbReference>
<evidence type="ECO:0000256" key="1">
    <source>
        <dbReference type="ARBA" id="ARBA00008903"/>
    </source>
</evidence>
<dbReference type="PANTHER" id="PTHR13812:SF19">
    <property type="entry name" value="KETIMINE REDUCTASE MU-CRYSTALLIN"/>
    <property type="match status" value="1"/>
</dbReference>
<dbReference type="InterPro" id="IPR036291">
    <property type="entry name" value="NAD(P)-bd_dom_sf"/>
</dbReference>
<proteinExistence type="inferred from homology"/>
<dbReference type="Pfam" id="PF02423">
    <property type="entry name" value="OCD_Mu_crystall"/>
    <property type="match status" value="1"/>
</dbReference>
<dbReference type="GO" id="GO:0016491">
    <property type="term" value="F:oxidoreductase activity"/>
    <property type="evidence" value="ECO:0007669"/>
    <property type="project" value="UniProtKB-ARBA"/>
</dbReference>
<dbReference type="AlphaFoldDB" id="A0A0P0ZAD4"/>
<dbReference type="SUPFAM" id="SSF51735">
    <property type="entry name" value="NAD(P)-binding Rossmann-fold domains"/>
    <property type="match status" value="1"/>
</dbReference>
<dbReference type="NCBIfam" id="NF004793">
    <property type="entry name" value="PRK06141.1"/>
    <property type="match status" value="1"/>
</dbReference>
<evidence type="ECO:0000313" key="2">
    <source>
        <dbReference type="EMBL" id="BAT31182.1"/>
    </source>
</evidence>
<comment type="similarity">
    <text evidence="1">Belongs to the ornithine cyclodeaminase/mu-crystallin family.</text>
</comment>
<dbReference type="InterPro" id="IPR023401">
    <property type="entry name" value="ODC_N"/>
</dbReference>
<sequence length="327" mass="35505">MSQSGERSDDTKDDAMKILSREETIDALPFRELVAAIDAGFREEVTSPLRHHHSLHNADRSDDTLLLMPAWQTSGWGGIKLVNVHPGNSELSIPAVSSTYVLFDRKTGQHRLILDGGELTARRTAAASALAAKRLARPKASRLLVVGAGRVGSNIPEAYRAVLPIEEIEVWNRTQGSAERLARSLSDAGLSARAVVDLQESVSRADVISCATLATEPFLEGKWLRPGQHVDLIGSFTPGMREADDDVLRRSTIYIDTEHAKVESGEIRTPLEAGVISESDIAGMLVELCRTDVYPRLSDEEITLFKGVGTAIEDLSAAILAYERVGG</sequence>
<dbReference type="GO" id="GO:0019752">
    <property type="term" value="P:carboxylic acid metabolic process"/>
    <property type="evidence" value="ECO:0007669"/>
    <property type="project" value="UniProtKB-ARBA"/>
</dbReference>
<dbReference type="Gene3D" id="3.40.50.720">
    <property type="entry name" value="NAD(P)-binding Rossmann-like Domain"/>
    <property type="match status" value="1"/>
</dbReference>
<organism evidence="2">
    <name type="scientific">Fulvimarina pelagi</name>
    <dbReference type="NCBI Taxonomy" id="217511"/>
    <lineage>
        <taxon>Bacteria</taxon>
        <taxon>Pseudomonadati</taxon>
        <taxon>Pseudomonadota</taxon>
        <taxon>Alphaproteobacteria</taxon>
        <taxon>Hyphomicrobiales</taxon>
        <taxon>Aurantimonadaceae</taxon>
        <taxon>Fulvimarina</taxon>
    </lineage>
</organism>